<evidence type="ECO:0000313" key="2">
    <source>
        <dbReference type="Proteomes" id="UP000769157"/>
    </source>
</evidence>
<sequence length="326" mass="34976">MVSVGLTSTNSGLERNLSCFDNILITSSSESVEVLCDLASFPKRSLENVAENTSDWNLANPCFGRWLYKISKILVSSSKWPSWRSLSASSKTKMSEDASWTAVSVFFSNSSRNRPGVAMITLGLSPSKRSCFWIDSPPVKDITDFSGSGVYLNNCWRCFITWLASSLVGVKMIPFGWSFLVASAFSRIGIPYANVLPDPVMAFPITSFSSMARGIVVFWISVGLVKPSFCSPCKVCADSCNELHSGISTSSGRSSVREENTFESSSSWTASGEESVSSCCSCGSCSSVSSGCSCSVSVSFSCSPRTTNFTFPSSTFTSTPSISSSP</sequence>
<proteinExistence type="predicted"/>
<keyword evidence="2" id="KW-1185">Reference proteome</keyword>
<protein>
    <submittedName>
        <fullName evidence="1">Uncharacterized protein</fullName>
    </submittedName>
</protein>
<organism evidence="1 2">
    <name type="scientific">Ogataea philodendri</name>
    <dbReference type="NCBI Taxonomy" id="1378263"/>
    <lineage>
        <taxon>Eukaryota</taxon>
        <taxon>Fungi</taxon>
        <taxon>Dikarya</taxon>
        <taxon>Ascomycota</taxon>
        <taxon>Saccharomycotina</taxon>
        <taxon>Pichiomycetes</taxon>
        <taxon>Pichiales</taxon>
        <taxon>Pichiaceae</taxon>
        <taxon>Ogataea</taxon>
    </lineage>
</organism>
<reference evidence="1" key="2">
    <citation type="submission" date="2021-01" db="EMBL/GenBank/DDBJ databases">
        <authorList>
            <person name="Schikora-Tamarit M.A."/>
        </authorList>
    </citation>
    <scope>NUCLEOTIDE SEQUENCE</scope>
    <source>
        <strain evidence="1">CBS6075</strain>
    </source>
</reference>
<name>A0A9P8NVA4_9ASCO</name>
<dbReference type="AlphaFoldDB" id="A0A9P8NVA4"/>
<comment type="caution">
    <text evidence="1">The sequence shown here is derived from an EMBL/GenBank/DDBJ whole genome shotgun (WGS) entry which is preliminary data.</text>
</comment>
<dbReference type="Proteomes" id="UP000769157">
    <property type="component" value="Unassembled WGS sequence"/>
</dbReference>
<reference evidence="1" key="1">
    <citation type="journal article" date="2021" name="Open Biol.">
        <title>Shared evolutionary footprints suggest mitochondrial oxidative damage underlies multiple complex I losses in fungi.</title>
        <authorList>
            <person name="Schikora-Tamarit M.A."/>
            <person name="Marcet-Houben M."/>
            <person name="Nosek J."/>
            <person name="Gabaldon T."/>
        </authorList>
    </citation>
    <scope>NUCLEOTIDE SEQUENCE</scope>
    <source>
        <strain evidence="1">CBS6075</strain>
    </source>
</reference>
<gene>
    <name evidence="1" type="ORF">OGAPHI_007094</name>
</gene>
<dbReference type="GeneID" id="70239058"/>
<accession>A0A9P8NVA4</accession>
<dbReference type="EMBL" id="JAEUBE010000504">
    <property type="protein sequence ID" value="KAH3660508.1"/>
    <property type="molecule type" value="Genomic_DNA"/>
</dbReference>
<evidence type="ECO:0000313" key="1">
    <source>
        <dbReference type="EMBL" id="KAH3660508.1"/>
    </source>
</evidence>
<dbReference type="RefSeq" id="XP_046058211.1">
    <property type="nucleotide sequence ID" value="XM_046208453.1"/>
</dbReference>